<keyword evidence="7" id="KW-1185">Reference proteome</keyword>
<dbReference type="InterPro" id="IPR033900">
    <property type="entry name" value="Gram_neg_porin_domain"/>
</dbReference>
<keyword evidence="3" id="KW-0472">Membrane</keyword>
<keyword evidence="2 4" id="KW-0732">Signal</keyword>
<dbReference type="GO" id="GO:0015288">
    <property type="term" value="F:porin activity"/>
    <property type="evidence" value="ECO:0007669"/>
    <property type="project" value="InterPro"/>
</dbReference>
<dbReference type="GO" id="GO:0009279">
    <property type="term" value="C:cell outer membrane"/>
    <property type="evidence" value="ECO:0007669"/>
    <property type="project" value="UniProtKB-SubCell"/>
</dbReference>
<proteinExistence type="predicted"/>
<evidence type="ECO:0000256" key="3">
    <source>
        <dbReference type="ARBA" id="ARBA00023136"/>
    </source>
</evidence>
<dbReference type="OrthoDB" id="784582at2"/>
<protein>
    <submittedName>
        <fullName evidence="6">Porin</fullName>
    </submittedName>
</protein>
<dbReference type="InterPro" id="IPR023614">
    <property type="entry name" value="Porin_dom_sf"/>
</dbReference>
<dbReference type="InterPro" id="IPR050298">
    <property type="entry name" value="Gram-neg_bact_OMP"/>
</dbReference>
<evidence type="ECO:0000256" key="1">
    <source>
        <dbReference type="ARBA" id="ARBA00004571"/>
    </source>
</evidence>
<dbReference type="PANTHER" id="PTHR34501">
    <property type="entry name" value="PROTEIN YDDL-RELATED"/>
    <property type="match status" value="1"/>
</dbReference>
<dbReference type="Pfam" id="PF13609">
    <property type="entry name" value="Porin_4"/>
    <property type="match status" value="1"/>
</dbReference>
<reference evidence="6 7" key="1">
    <citation type="submission" date="2018-11" db="EMBL/GenBank/DDBJ databases">
        <title>Flavobacterium sp. nov., YIM 102701-2 draft genome.</title>
        <authorList>
            <person name="Li G."/>
            <person name="Jiang Y."/>
        </authorList>
    </citation>
    <scope>NUCLEOTIDE SEQUENCE [LARGE SCALE GENOMIC DNA]</scope>
    <source>
        <strain evidence="6 7">YIM 102701-2</strain>
    </source>
</reference>
<dbReference type="PANTHER" id="PTHR34501:SF2">
    <property type="entry name" value="OUTER MEMBRANE PORIN F-RELATED"/>
    <property type="match status" value="1"/>
</dbReference>
<dbReference type="Proteomes" id="UP000275719">
    <property type="component" value="Unassembled WGS sequence"/>
</dbReference>
<evidence type="ECO:0000259" key="5">
    <source>
        <dbReference type="Pfam" id="PF13609"/>
    </source>
</evidence>
<comment type="caution">
    <text evidence="6">The sequence shown here is derived from an EMBL/GenBank/DDBJ whole genome shotgun (WGS) entry which is preliminary data.</text>
</comment>
<evidence type="ECO:0000256" key="4">
    <source>
        <dbReference type="SAM" id="SignalP"/>
    </source>
</evidence>
<accession>A0A3P3WDW1</accession>
<feature type="domain" description="Porin" evidence="5">
    <location>
        <begin position="85"/>
        <end position="236"/>
    </location>
</feature>
<evidence type="ECO:0000256" key="2">
    <source>
        <dbReference type="ARBA" id="ARBA00022729"/>
    </source>
</evidence>
<feature type="signal peptide" evidence="4">
    <location>
        <begin position="1"/>
        <end position="22"/>
    </location>
</feature>
<evidence type="ECO:0000313" key="7">
    <source>
        <dbReference type="Proteomes" id="UP000275719"/>
    </source>
</evidence>
<dbReference type="EMBL" id="RQVQ01000001">
    <property type="protein sequence ID" value="RRJ93345.1"/>
    <property type="molecule type" value="Genomic_DNA"/>
</dbReference>
<dbReference type="RefSeq" id="WP_125016437.1">
    <property type="nucleotide sequence ID" value="NZ_RQVQ01000001.1"/>
</dbReference>
<evidence type="ECO:0000313" key="6">
    <source>
        <dbReference type="EMBL" id="RRJ93345.1"/>
    </source>
</evidence>
<name>A0A3P3WDW1_9FLAO</name>
<dbReference type="AlphaFoldDB" id="A0A3P3WDW1"/>
<organism evidence="6 7">
    <name type="scientific">Paenimyroides tangerinum</name>
    <dbReference type="NCBI Taxonomy" id="2488728"/>
    <lineage>
        <taxon>Bacteria</taxon>
        <taxon>Pseudomonadati</taxon>
        <taxon>Bacteroidota</taxon>
        <taxon>Flavobacteriia</taxon>
        <taxon>Flavobacteriales</taxon>
        <taxon>Flavobacteriaceae</taxon>
        <taxon>Paenimyroides</taxon>
    </lineage>
</organism>
<dbReference type="SUPFAM" id="SSF56935">
    <property type="entry name" value="Porins"/>
    <property type="match status" value="1"/>
</dbReference>
<dbReference type="CDD" id="cd00342">
    <property type="entry name" value="gram_neg_porins"/>
    <property type="match status" value="1"/>
</dbReference>
<gene>
    <name evidence="6" type="ORF">EG240_00850</name>
</gene>
<feature type="chain" id="PRO_5018213316" evidence="4">
    <location>
        <begin position="23"/>
        <end position="396"/>
    </location>
</feature>
<comment type="subcellular location">
    <subcellularLocation>
        <location evidence="1">Cell outer membrane</location>
        <topology evidence="1">Multi-pass membrane protein</topology>
    </subcellularLocation>
</comment>
<dbReference type="Gene3D" id="2.40.160.10">
    <property type="entry name" value="Porin"/>
    <property type="match status" value="1"/>
</dbReference>
<sequence length="396" mass="44117">MKKIKFLLISLFLTTTVQSIQAQTDNDSLEISFRPYASFRGHLAVYDNEIALQENVSRVGAKIGIKKGNLTFLAATELHLSLFQGGASFNVDGNENNDFLDVTTVKNNQAFTNRIGYIGFDFEKYGTLTFGKQWSVYYDVASYTDQFTIFGGRASATYIGGTDGGTSGTGRANQSVIYRNQFGDFYLGAQAQVRGGDNNHFIDGFGFSAQYQIVKEIFIGASFNRAFLSNQLINQHRIIGLDGQPTYYSAGIKYLGEKLTLSILGAVEKNGDFSQGAYFNSNNDLINPTVVFDAKGFEFFANYQFKDFSVHGGYNLYIPDRKNIETENNQIPVSSNFKVNDVIFGLNYQPLKFIQVYAEQRLSFGRNALNVKDQSVFAVGMKIDVSKTFNTKINAK</sequence>